<reference evidence="1" key="1">
    <citation type="submission" date="2022-12" db="EMBL/GenBank/DDBJ databases">
        <authorList>
            <consortium name="Asia Pacific Centre for Animal Health"/>
            <person name="Klose S.M."/>
            <person name="Legione A.R."/>
            <person name="Monotti I."/>
            <person name="Bushell R."/>
            <person name="Marenda M.S."/>
            <person name="Sugiyama T."/>
            <person name="Browning G.F."/>
            <person name="Vaz P.K."/>
        </authorList>
    </citation>
    <scope>NUCLEOTIDE SEQUENCE</scope>
    <source>
        <strain evidence="1">Felid995</strain>
    </source>
</reference>
<organism evidence="1 2">
    <name type="scientific">Mycoplasmopsis edwardii</name>
    <dbReference type="NCBI Taxonomy" id="53558"/>
    <lineage>
        <taxon>Bacteria</taxon>
        <taxon>Bacillati</taxon>
        <taxon>Mycoplasmatota</taxon>
        <taxon>Mycoplasmoidales</taxon>
        <taxon>Metamycoplasmataceae</taxon>
        <taxon>Mycoplasmopsis</taxon>
    </lineage>
</organism>
<name>A0ACD4PIA2_9BACT</name>
<accession>A0ACD4PIA2</accession>
<evidence type="ECO:0000313" key="2">
    <source>
        <dbReference type="Proteomes" id="UP001213039"/>
    </source>
</evidence>
<proteinExistence type="predicted"/>
<keyword evidence="2" id="KW-1185">Reference proteome</keyword>
<sequence length="373" mass="43830">MISLKTRKRNYKKLVRLKNKKGYLREYYSNIIYPEKFIFITKIYEKLMKSIISFFASILIFAITPADKIKRNKVVHQVYRSYDSKEFNFIWLSTIFYILISFVPVIYIVSFLNITINDSIPKFTDYVIPYAKEKVPNISSNIFQTLFNTIIFDKFIPGGNLYFAAENKQPINSFFKIYALIPGSFIALPSLYISSGGYGKLISAYNYIFSHNKTGSYWGNKVKGLGIVITVSLLLWLFSTLNIFLQTSIWLKYKESVKWLSDLVYLLFVFMFIFVLFLVLFKITPSFKIKFKDSFRGSLISSIPTFILVVIYTYLYKLISYDKFGSAVGFFFSVGFFINWYIYFMFLGIIFNNAYYKNYVSSRTIPKKVYAWV</sequence>
<dbReference type="Proteomes" id="UP001213039">
    <property type="component" value="Chromosome"/>
</dbReference>
<evidence type="ECO:0000313" key="1">
    <source>
        <dbReference type="EMBL" id="WBP83860.1"/>
    </source>
</evidence>
<dbReference type="EMBL" id="CP114370">
    <property type="protein sequence ID" value="WBP83860.1"/>
    <property type="molecule type" value="Genomic_DNA"/>
</dbReference>
<gene>
    <name evidence="1" type="ORF">Me_995_000486</name>
</gene>
<protein>
    <submittedName>
        <fullName evidence="1">YihY/virulence factor BrkB family protein</fullName>
    </submittedName>
</protein>